<evidence type="ECO:0000313" key="6">
    <source>
        <dbReference type="Proteomes" id="UP001595665"/>
    </source>
</evidence>
<dbReference type="SUPFAM" id="SSF50341">
    <property type="entry name" value="CheW-like"/>
    <property type="match status" value="1"/>
</dbReference>
<evidence type="ECO:0000259" key="4">
    <source>
        <dbReference type="PROSITE" id="PS50851"/>
    </source>
</evidence>
<gene>
    <name evidence="5" type="ORF">ACFOPH_10545</name>
</gene>
<dbReference type="InterPro" id="IPR036061">
    <property type="entry name" value="CheW-like_dom_sf"/>
</dbReference>
<evidence type="ECO:0000256" key="2">
    <source>
        <dbReference type="ARBA" id="ARBA00021483"/>
    </source>
</evidence>
<protein>
    <recommendedName>
        <fullName evidence="2">Chemotaxis protein CheW</fullName>
    </recommendedName>
</protein>
<dbReference type="RefSeq" id="WP_312550626.1">
    <property type="nucleotide sequence ID" value="NZ_JBHRVV010000001.1"/>
</dbReference>
<accession>A0ABV7PJP6</accession>
<evidence type="ECO:0000256" key="3">
    <source>
        <dbReference type="ARBA" id="ARBA00022490"/>
    </source>
</evidence>
<evidence type="ECO:0000313" key="5">
    <source>
        <dbReference type="EMBL" id="MFC3458676.1"/>
    </source>
</evidence>
<dbReference type="InterPro" id="IPR039315">
    <property type="entry name" value="CheW"/>
</dbReference>
<dbReference type="InterPro" id="IPR002545">
    <property type="entry name" value="CheW-lke_dom"/>
</dbReference>
<keyword evidence="6" id="KW-1185">Reference proteome</keyword>
<dbReference type="EMBL" id="JBHRVV010000001">
    <property type="protein sequence ID" value="MFC3458676.1"/>
    <property type="molecule type" value="Genomic_DNA"/>
</dbReference>
<organism evidence="5 6">
    <name type="scientific">Massilia haematophila</name>
    <dbReference type="NCBI Taxonomy" id="457923"/>
    <lineage>
        <taxon>Bacteria</taxon>
        <taxon>Pseudomonadati</taxon>
        <taxon>Pseudomonadota</taxon>
        <taxon>Betaproteobacteria</taxon>
        <taxon>Burkholderiales</taxon>
        <taxon>Oxalobacteraceae</taxon>
        <taxon>Telluria group</taxon>
        <taxon>Massilia</taxon>
    </lineage>
</organism>
<comment type="subcellular location">
    <subcellularLocation>
        <location evidence="1">Cytoplasm</location>
    </subcellularLocation>
</comment>
<dbReference type="PANTHER" id="PTHR22617:SF45">
    <property type="entry name" value="CHEMOTAXIS PROTEIN CHEW"/>
    <property type="match status" value="1"/>
</dbReference>
<dbReference type="Proteomes" id="UP001595665">
    <property type="component" value="Unassembled WGS sequence"/>
</dbReference>
<dbReference type="PROSITE" id="PS50851">
    <property type="entry name" value="CHEW"/>
    <property type="match status" value="1"/>
</dbReference>
<name>A0ABV7PJP6_9BURK</name>
<keyword evidence="3" id="KW-0963">Cytoplasm</keyword>
<evidence type="ECO:0000256" key="1">
    <source>
        <dbReference type="ARBA" id="ARBA00004496"/>
    </source>
</evidence>
<dbReference type="Pfam" id="PF01584">
    <property type="entry name" value="CheW"/>
    <property type="match status" value="1"/>
</dbReference>
<dbReference type="Gene3D" id="2.30.30.40">
    <property type="entry name" value="SH3 Domains"/>
    <property type="match status" value="1"/>
</dbReference>
<dbReference type="Gene3D" id="2.40.50.180">
    <property type="entry name" value="CheA-289, Domain 4"/>
    <property type="match status" value="1"/>
</dbReference>
<reference evidence="6" key="1">
    <citation type="journal article" date="2019" name="Int. J. Syst. Evol. Microbiol.">
        <title>The Global Catalogue of Microorganisms (GCM) 10K type strain sequencing project: providing services to taxonomists for standard genome sequencing and annotation.</title>
        <authorList>
            <consortium name="The Broad Institute Genomics Platform"/>
            <consortium name="The Broad Institute Genome Sequencing Center for Infectious Disease"/>
            <person name="Wu L."/>
            <person name="Ma J."/>
        </authorList>
    </citation>
    <scope>NUCLEOTIDE SEQUENCE [LARGE SCALE GENOMIC DNA]</scope>
    <source>
        <strain evidence="6">CCM 7480</strain>
    </source>
</reference>
<dbReference type="PANTHER" id="PTHR22617">
    <property type="entry name" value="CHEMOTAXIS SENSOR HISTIDINE KINASE-RELATED"/>
    <property type="match status" value="1"/>
</dbReference>
<feature type="domain" description="CheW-like" evidence="4">
    <location>
        <begin position="12"/>
        <end position="151"/>
    </location>
</feature>
<comment type="caution">
    <text evidence="5">The sequence shown here is derived from an EMBL/GenBank/DDBJ whole genome shotgun (WGS) entry which is preliminary data.</text>
</comment>
<proteinExistence type="predicted"/>
<sequence>MHKDTAISRPAGNEFLSFTLGGLEYGLDFGKVQELRVLKSLERFADGGEIISGVAVSRGVIMPIVDMRAAFCGHPVVTTPMTDVIILKLSTCVMGMVVDGITDVVTLQADQISPIPGADGGAIDYLIGLGVANGRRLILVDIDRLMSIDRGVKGGARQVA</sequence>
<dbReference type="SMART" id="SM00260">
    <property type="entry name" value="CheW"/>
    <property type="match status" value="1"/>
</dbReference>